<evidence type="ECO:0000313" key="6">
    <source>
        <dbReference type="Proteomes" id="UP000251800"/>
    </source>
</evidence>
<dbReference type="SUPFAM" id="SSF55073">
    <property type="entry name" value="Nucleotide cyclase"/>
    <property type="match status" value="1"/>
</dbReference>
<evidence type="ECO:0000313" key="5">
    <source>
        <dbReference type="EMBL" id="PWN56743.1"/>
    </source>
</evidence>
<dbReference type="InterPro" id="IPR029787">
    <property type="entry name" value="Nucleotide_cyclase"/>
</dbReference>
<dbReference type="PANTHER" id="PTHR45138:SF9">
    <property type="entry name" value="DIGUANYLATE CYCLASE DGCM-RELATED"/>
    <property type="match status" value="1"/>
</dbReference>
<sequence length="356" mass="38651">MLALMSQSTVMSEFRTLPESGELMEGVKLTLRIARQAGAVDVCWFQPASSALPQIRQIAPQCSMTPADRSDCEELALWFLRSGQAQVISPNVKVDAALNRLRATRRAGDVRGFSAWRIRTDDQTVGALCMAQFGAAVLSADALRCARDATQLLSIWFGAMHTALFDEMTGLLERGYAETMLEKALRRSQRRLEPVTFAMLDVDHFKALNDALGHPAGDRALAGIAKRMSAHFERAGDLVARWGGEEFLILQADSGHDEAVDQIQTLLDAVRAAEIVNPDSETGVVTLSAGVVSFQPEPSGGEVIDPGQLLGRLVKCADEALYQAKQSGRDRLVDAGAIRWRDVQNRSSQGEGARGA</sequence>
<dbReference type="Proteomes" id="UP000251800">
    <property type="component" value="Unassembled WGS sequence"/>
</dbReference>
<gene>
    <name evidence="5" type="ORF">DEH80_04750</name>
</gene>
<dbReference type="AlphaFoldDB" id="A0A363UMV7"/>
<dbReference type="NCBIfam" id="TIGR00254">
    <property type="entry name" value="GGDEF"/>
    <property type="match status" value="1"/>
</dbReference>
<keyword evidence="6" id="KW-1185">Reference proteome</keyword>
<dbReference type="InterPro" id="IPR050469">
    <property type="entry name" value="Diguanylate_Cyclase"/>
</dbReference>
<dbReference type="Pfam" id="PF00990">
    <property type="entry name" value="GGDEF"/>
    <property type="match status" value="1"/>
</dbReference>
<comment type="caution">
    <text evidence="5">The sequence shown here is derived from an EMBL/GenBank/DDBJ whole genome shotgun (WGS) entry which is preliminary data.</text>
</comment>
<comment type="cofactor">
    <cofactor evidence="1">
        <name>Mg(2+)</name>
        <dbReference type="ChEBI" id="CHEBI:18420"/>
    </cofactor>
</comment>
<evidence type="ECO:0000256" key="2">
    <source>
        <dbReference type="ARBA" id="ARBA00012528"/>
    </source>
</evidence>
<proteinExistence type="predicted"/>
<dbReference type="PROSITE" id="PS50887">
    <property type="entry name" value="GGDEF"/>
    <property type="match status" value="1"/>
</dbReference>
<organism evidence="5 6">
    <name type="scientific">Abyssibacter profundi</name>
    <dbReference type="NCBI Taxonomy" id="2182787"/>
    <lineage>
        <taxon>Bacteria</taxon>
        <taxon>Pseudomonadati</taxon>
        <taxon>Pseudomonadota</taxon>
        <taxon>Gammaproteobacteria</taxon>
        <taxon>Chromatiales</taxon>
        <taxon>Oceanococcaceae</taxon>
        <taxon>Abyssibacter</taxon>
    </lineage>
</organism>
<dbReference type="GO" id="GO:0043709">
    <property type="term" value="P:cell adhesion involved in single-species biofilm formation"/>
    <property type="evidence" value="ECO:0007669"/>
    <property type="project" value="TreeGrafter"/>
</dbReference>
<dbReference type="InterPro" id="IPR000160">
    <property type="entry name" value="GGDEF_dom"/>
</dbReference>
<comment type="catalytic activity">
    <reaction evidence="3">
        <text>2 GTP = 3',3'-c-di-GMP + 2 diphosphate</text>
        <dbReference type="Rhea" id="RHEA:24898"/>
        <dbReference type="ChEBI" id="CHEBI:33019"/>
        <dbReference type="ChEBI" id="CHEBI:37565"/>
        <dbReference type="ChEBI" id="CHEBI:58805"/>
        <dbReference type="EC" id="2.7.7.65"/>
    </reaction>
</comment>
<dbReference type="GO" id="GO:1902201">
    <property type="term" value="P:negative regulation of bacterial-type flagellum-dependent cell motility"/>
    <property type="evidence" value="ECO:0007669"/>
    <property type="project" value="TreeGrafter"/>
</dbReference>
<evidence type="ECO:0000259" key="4">
    <source>
        <dbReference type="PROSITE" id="PS50887"/>
    </source>
</evidence>
<dbReference type="GO" id="GO:0005886">
    <property type="term" value="C:plasma membrane"/>
    <property type="evidence" value="ECO:0007669"/>
    <property type="project" value="TreeGrafter"/>
</dbReference>
<dbReference type="Gene3D" id="3.30.70.270">
    <property type="match status" value="1"/>
</dbReference>
<dbReference type="SMART" id="SM00267">
    <property type="entry name" value="GGDEF"/>
    <property type="match status" value="1"/>
</dbReference>
<dbReference type="OrthoDB" id="9803824at2"/>
<dbReference type="GO" id="GO:0052621">
    <property type="term" value="F:diguanylate cyclase activity"/>
    <property type="evidence" value="ECO:0007669"/>
    <property type="project" value="UniProtKB-EC"/>
</dbReference>
<dbReference type="EC" id="2.7.7.65" evidence="2"/>
<name>A0A363UMV7_9GAMM</name>
<evidence type="ECO:0000256" key="1">
    <source>
        <dbReference type="ARBA" id="ARBA00001946"/>
    </source>
</evidence>
<evidence type="ECO:0000256" key="3">
    <source>
        <dbReference type="ARBA" id="ARBA00034247"/>
    </source>
</evidence>
<dbReference type="PANTHER" id="PTHR45138">
    <property type="entry name" value="REGULATORY COMPONENTS OF SENSORY TRANSDUCTION SYSTEM"/>
    <property type="match status" value="1"/>
</dbReference>
<protein>
    <recommendedName>
        <fullName evidence="2">diguanylate cyclase</fullName>
        <ecNumber evidence="2">2.7.7.65</ecNumber>
    </recommendedName>
</protein>
<feature type="domain" description="GGDEF" evidence="4">
    <location>
        <begin position="193"/>
        <end position="337"/>
    </location>
</feature>
<dbReference type="EMBL" id="QEQK01000004">
    <property type="protein sequence ID" value="PWN56743.1"/>
    <property type="molecule type" value="Genomic_DNA"/>
</dbReference>
<dbReference type="FunFam" id="3.30.70.270:FF:000001">
    <property type="entry name" value="Diguanylate cyclase domain protein"/>
    <property type="match status" value="1"/>
</dbReference>
<dbReference type="InterPro" id="IPR043128">
    <property type="entry name" value="Rev_trsase/Diguanyl_cyclase"/>
</dbReference>
<reference evidence="5 6" key="1">
    <citation type="submission" date="2018-05" db="EMBL/GenBank/DDBJ databases">
        <title>Abyssibacter profundi OUC007T gen. nov., sp. nov, a marine bacterium isolated from seawater of the Mariana Trench.</title>
        <authorList>
            <person name="Zhou S."/>
        </authorList>
    </citation>
    <scope>NUCLEOTIDE SEQUENCE [LARGE SCALE GENOMIC DNA]</scope>
    <source>
        <strain evidence="5 6">OUC007</strain>
    </source>
</reference>
<accession>A0A363UMV7</accession>
<dbReference type="CDD" id="cd01949">
    <property type="entry name" value="GGDEF"/>
    <property type="match status" value="1"/>
</dbReference>